<dbReference type="OrthoDB" id="4633994at2"/>
<dbReference type="PROSITE" id="PS51257">
    <property type="entry name" value="PROKAR_LIPOPROTEIN"/>
    <property type="match status" value="1"/>
</dbReference>
<feature type="signal peptide" evidence="2">
    <location>
        <begin position="1"/>
        <end position="32"/>
    </location>
</feature>
<feature type="chain" id="PRO_5039597821" evidence="2">
    <location>
        <begin position="33"/>
        <end position="340"/>
    </location>
</feature>
<accession>A0A1N7CB92</accession>
<dbReference type="Proteomes" id="UP000186218">
    <property type="component" value="Unassembled WGS sequence"/>
</dbReference>
<dbReference type="PANTHER" id="PTHR35936:SF19">
    <property type="entry name" value="AMINO-ACID-BINDING PROTEIN YXEM-RELATED"/>
    <property type="match status" value="1"/>
</dbReference>
<evidence type="ECO:0000313" key="4">
    <source>
        <dbReference type="EMBL" id="SIR60850.1"/>
    </source>
</evidence>
<gene>
    <name evidence="4" type="ORF">SAMN05445060_0016</name>
</gene>
<evidence type="ECO:0000259" key="3">
    <source>
        <dbReference type="SMART" id="SM00062"/>
    </source>
</evidence>
<evidence type="ECO:0000256" key="2">
    <source>
        <dbReference type="SAM" id="SignalP"/>
    </source>
</evidence>
<keyword evidence="1 2" id="KW-0732">Signal</keyword>
<protein>
    <submittedName>
        <fullName evidence="4">Polar amino acid transport system substrate-binding protein</fullName>
    </submittedName>
</protein>
<name>A0A1N7CB92_9NOCA</name>
<dbReference type="EMBL" id="FTNT01000001">
    <property type="protein sequence ID" value="SIR60850.1"/>
    <property type="molecule type" value="Genomic_DNA"/>
</dbReference>
<evidence type="ECO:0000313" key="5">
    <source>
        <dbReference type="Proteomes" id="UP000186218"/>
    </source>
</evidence>
<dbReference type="Pfam" id="PF00497">
    <property type="entry name" value="SBP_bac_3"/>
    <property type="match status" value="1"/>
</dbReference>
<dbReference type="SMART" id="SM00062">
    <property type="entry name" value="PBPb"/>
    <property type="match status" value="1"/>
</dbReference>
<dbReference type="STRING" id="1344003.SAMN05445060_0016"/>
<evidence type="ECO:0000256" key="1">
    <source>
        <dbReference type="ARBA" id="ARBA00022729"/>
    </source>
</evidence>
<organism evidence="4 5">
    <name type="scientific">Williamsia sterculiae</name>
    <dbReference type="NCBI Taxonomy" id="1344003"/>
    <lineage>
        <taxon>Bacteria</taxon>
        <taxon>Bacillati</taxon>
        <taxon>Actinomycetota</taxon>
        <taxon>Actinomycetes</taxon>
        <taxon>Mycobacteriales</taxon>
        <taxon>Nocardiaceae</taxon>
        <taxon>Williamsia</taxon>
    </lineage>
</organism>
<dbReference type="SUPFAM" id="SSF53850">
    <property type="entry name" value="Periplasmic binding protein-like II"/>
    <property type="match status" value="1"/>
</dbReference>
<dbReference type="Gene3D" id="3.40.190.10">
    <property type="entry name" value="Periplasmic binding protein-like II"/>
    <property type="match status" value="2"/>
</dbReference>
<sequence length="340" mass="36085">MTRMTRSARSPRHTLIRVVSVTVAVLTMITVAGCSTPDNDDTTHQVTNAAGEKLNLTAQQNRIVPARDDAIAATVPKAIRDRGTLIIGQGSGTGNPPFTFPATNDDNVWIGDEVDIATLVSGVLGLKPDFRRSSWEGLFLGIDSGGSDVGFSNITVTEARKELYDFASYRTDELSLIVGKDSTLTFHDYHDLSGKTVGVGSGTNQEKILVGYADKLKAESKPTITIKYYQDTTGVWSALTSGQIDGYFGPNPINSFHDAQVAGTPNATKIVGHVSGAGEGLTGLIAATTKKGNPIIGPVQAALNKVITSGDYEKVLKRWNLDAEKVPSSLLNPPGLPKTS</sequence>
<proteinExistence type="predicted"/>
<dbReference type="AlphaFoldDB" id="A0A1N7CB92"/>
<reference evidence="4 5" key="1">
    <citation type="submission" date="2017-01" db="EMBL/GenBank/DDBJ databases">
        <authorList>
            <person name="Mah S.A."/>
            <person name="Swanson W.J."/>
            <person name="Moy G.W."/>
            <person name="Vacquier V.D."/>
        </authorList>
    </citation>
    <scope>NUCLEOTIDE SEQUENCE [LARGE SCALE GENOMIC DNA]</scope>
    <source>
        <strain evidence="4 5">CPCC 203464</strain>
    </source>
</reference>
<dbReference type="InterPro" id="IPR001638">
    <property type="entry name" value="Solute-binding_3/MltF_N"/>
</dbReference>
<keyword evidence="5" id="KW-1185">Reference proteome</keyword>
<dbReference type="PANTHER" id="PTHR35936">
    <property type="entry name" value="MEMBRANE-BOUND LYTIC MUREIN TRANSGLYCOSYLASE F"/>
    <property type="match status" value="1"/>
</dbReference>
<feature type="domain" description="Solute-binding protein family 3/N-terminal" evidence="3">
    <location>
        <begin position="84"/>
        <end position="323"/>
    </location>
</feature>